<evidence type="ECO:0000259" key="4">
    <source>
        <dbReference type="Pfam" id="PF08241"/>
    </source>
</evidence>
<feature type="domain" description="Methyltransferase type 11" evidence="4">
    <location>
        <begin position="38"/>
        <end position="133"/>
    </location>
</feature>
<dbReference type="InterPro" id="IPR013216">
    <property type="entry name" value="Methyltransf_11"/>
</dbReference>
<dbReference type="SUPFAM" id="SSF53335">
    <property type="entry name" value="S-adenosyl-L-methionine-dependent methyltransferases"/>
    <property type="match status" value="1"/>
</dbReference>
<name>A0ABP6M227_9MICC</name>
<dbReference type="GO" id="GO:0008168">
    <property type="term" value="F:methyltransferase activity"/>
    <property type="evidence" value="ECO:0007669"/>
    <property type="project" value="UniProtKB-KW"/>
</dbReference>
<dbReference type="CDD" id="cd02440">
    <property type="entry name" value="AdoMet_MTases"/>
    <property type="match status" value="1"/>
</dbReference>
<evidence type="ECO:0000256" key="3">
    <source>
        <dbReference type="ARBA" id="ARBA00022691"/>
    </source>
</evidence>
<dbReference type="PANTHER" id="PTHR43464">
    <property type="entry name" value="METHYLTRANSFERASE"/>
    <property type="match status" value="1"/>
</dbReference>
<dbReference type="InterPro" id="IPR029063">
    <property type="entry name" value="SAM-dependent_MTases_sf"/>
</dbReference>
<dbReference type="Gene3D" id="3.40.50.150">
    <property type="entry name" value="Vaccinia Virus protein VP39"/>
    <property type="match status" value="1"/>
</dbReference>
<accession>A0ABP6M227</accession>
<dbReference type="RefSeq" id="WP_344681555.1">
    <property type="nucleotide sequence ID" value="NZ_BAAAVT010000018.1"/>
</dbReference>
<keyword evidence="1 5" id="KW-0489">Methyltransferase</keyword>
<dbReference type="GO" id="GO:0032259">
    <property type="term" value="P:methylation"/>
    <property type="evidence" value="ECO:0007669"/>
    <property type="project" value="UniProtKB-KW"/>
</dbReference>
<proteinExistence type="predicted"/>
<keyword evidence="6" id="KW-1185">Reference proteome</keyword>
<dbReference type="PANTHER" id="PTHR43464:SF19">
    <property type="entry name" value="UBIQUINONE BIOSYNTHESIS O-METHYLTRANSFERASE, MITOCHONDRIAL"/>
    <property type="match status" value="1"/>
</dbReference>
<dbReference type="EMBL" id="BAAAVT010000018">
    <property type="protein sequence ID" value="GAA3072669.1"/>
    <property type="molecule type" value="Genomic_DNA"/>
</dbReference>
<evidence type="ECO:0000256" key="1">
    <source>
        <dbReference type="ARBA" id="ARBA00022603"/>
    </source>
</evidence>
<protein>
    <submittedName>
        <fullName evidence="5">Class I SAM-dependent methyltransferase</fullName>
    </submittedName>
</protein>
<comment type="caution">
    <text evidence="5">The sequence shown here is derived from an EMBL/GenBank/DDBJ whole genome shotgun (WGS) entry which is preliminary data.</text>
</comment>
<sequence length="289" mass="31085">MIDFTAAHNARTYSGRRAHPSWSAHVTGLVDPRAAVVVDLGCGGGIYSRAWRELGAERVIGVDSSAPILASATAEHGADPQITFHRGDATATGLPEACADVVFSRALVHHLPDLRAFAEEARRLLRPGGTLIVQDRTVEDVSQPADVDLAAAELAAPDLTAAHLTAAALPGDARHVRGWFFEAFPRLLQVEAARRPGAQELTEALEEAGVHVEVSTLWEVRAEHPDRESLLADVAARTGRSILHELDDAELARLVDVLRAQLPEGGVTEVDRWTLWMARTPDGTSSGHR</sequence>
<organism evidence="5 6">
    <name type="scientific">Nesterenkonia aethiopica</name>
    <dbReference type="NCBI Taxonomy" id="269144"/>
    <lineage>
        <taxon>Bacteria</taxon>
        <taxon>Bacillati</taxon>
        <taxon>Actinomycetota</taxon>
        <taxon>Actinomycetes</taxon>
        <taxon>Micrococcales</taxon>
        <taxon>Micrococcaceae</taxon>
        <taxon>Nesterenkonia</taxon>
    </lineage>
</organism>
<evidence type="ECO:0000313" key="6">
    <source>
        <dbReference type="Proteomes" id="UP001500236"/>
    </source>
</evidence>
<dbReference type="Pfam" id="PF08241">
    <property type="entry name" value="Methyltransf_11"/>
    <property type="match status" value="1"/>
</dbReference>
<evidence type="ECO:0000313" key="5">
    <source>
        <dbReference type="EMBL" id="GAA3072669.1"/>
    </source>
</evidence>
<dbReference type="Proteomes" id="UP001500236">
    <property type="component" value="Unassembled WGS sequence"/>
</dbReference>
<keyword evidence="3" id="KW-0949">S-adenosyl-L-methionine</keyword>
<reference evidence="6" key="1">
    <citation type="journal article" date="2019" name="Int. J. Syst. Evol. Microbiol.">
        <title>The Global Catalogue of Microorganisms (GCM) 10K type strain sequencing project: providing services to taxonomists for standard genome sequencing and annotation.</title>
        <authorList>
            <consortium name="The Broad Institute Genomics Platform"/>
            <consortium name="The Broad Institute Genome Sequencing Center for Infectious Disease"/>
            <person name="Wu L."/>
            <person name="Ma J."/>
        </authorList>
    </citation>
    <scope>NUCLEOTIDE SEQUENCE [LARGE SCALE GENOMIC DNA]</scope>
    <source>
        <strain evidence="6">JCM 14309</strain>
    </source>
</reference>
<evidence type="ECO:0000256" key="2">
    <source>
        <dbReference type="ARBA" id="ARBA00022679"/>
    </source>
</evidence>
<keyword evidence="2" id="KW-0808">Transferase</keyword>
<gene>
    <name evidence="5" type="ORF">GCM10010529_25900</name>
</gene>